<dbReference type="InterPro" id="IPR032675">
    <property type="entry name" value="LRR_dom_sf"/>
</dbReference>
<dbReference type="AlphaFoldDB" id="A0AA38NVK4"/>
<feature type="region of interest" description="Disordered" evidence="1">
    <location>
        <begin position="369"/>
        <end position="392"/>
    </location>
</feature>
<evidence type="ECO:0008006" key="4">
    <source>
        <dbReference type="Google" id="ProtNLM"/>
    </source>
</evidence>
<sequence>MKLSLQEAANPSYVDIIRKFIENMRVLHSVDLPPFADMSSLISTLRDYQPGLRNLRIQGCYNVNGRVDKPRITSLALPTPSSNGFASLTLINIFAPYAVVKELLENGLPFLQQISVTSDLRVPEAPSAVKSLIETLAKECPRINRVYLSYDYLRAREYVWLPHADSIVAMDHIRPLLKCTKMRHFDFRHPFPITLDDISAEEIATSWPELLQLHLSNDRAQAVFHLVKDRKYCFKTLRALLSFARHCPHLTRLSLFFAPRSSTCPTPANIQTLPAPFFSKLRGLNVGTSLLYERDKHQVAQTLSRILPAPSDLLFDEYTIADEVDDADSNTDEEESAIPLGSNGWSSVMCIISFMRWVDKATKLEQHDLRSQNQGLEAENERPRTQTQHFHA</sequence>
<dbReference type="Gene3D" id="3.80.10.10">
    <property type="entry name" value="Ribonuclease Inhibitor"/>
    <property type="match status" value="1"/>
</dbReference>
<evidence type="ECO:0000313" key="2">
    <source>
        <dbReference type="EMBL" id="KAJ3831340.1"/>
    </source>
</evidence>
<protein>
    <recommendedName>
        <fullName evidence="4">F-box domain-containing protein</fullName>
    </recommendedName>
</protein>
<name>A0AA38NVK4_9AGAR</name>
<gene>
    <name evidence="2" type="ORF">F5878DRAFT_667657</name>
</gene>
<comment type="caution">
    <text evidence="2">The sequence shown here is derived from an EMBL/GenBank/DDBJ whole genome shotgun (WGS) entry which is preliminary data.</text>
</comment>
<evidence type="ECO:0000313" key="3">
    <source>
        <dbReference type="Proteomes" id="UP001163846"/>
    </source>
</evidence>
<evidence type="ECO:0000256" key="1">
    <source>
        <dbReference type="SAM" id="MobiDB-lite"/>
    </source>
</evidence>
<dbReference type="EMBL" id="MU807562">
    <property type="protein sequence ID" value="KAJ3831340.1"/>
    <property type="molecule type" value="Genomic_DNA"/>
</dbReference>
<dbReference type="SUPFAM" id="SSF52047">
    <property type="entry name" value="RNI-like"/>
    <property type="match status" value="1"/>
</dbReference>
<accession>A0AA38NVK4</accession>
<reference evidence="2" key="1">
    <citation type="submission" date="2022-08" db="EMBL/GenBank/DDBJ databases">
        <authorList>
            <consortium name="DOE Joint Genome Institute"/>
            <person name="Min B."/>
            <person name="Riley R."/>
            <person name="Sierra-Patev S."/>
            <person name="Naranjo-Ortiz M."/>
            <person name="Looney B."/>
            <person name="Konkel Z."/>
            <person name="Slot J.C."/>
            <person name="Sakamoto Y."/>
            <person name="Steenwyk J.L."/>
            <person name="Rokas A."/>
            <person name="Carro J."/>
            <person name="Camarero S."/>
            <person name="Ferreira P."/>
            <person name="Molpeceres G."/>
            <person name="Ruiz-Duenas F.J."/>
            <person name="Serrano A."/>
            <person name="Henrissat B."/>
            <person name="Drula E."/>
            <person name="Hughes K.W."/>
            <person name="Mata J.L."/>
            <person name="Ishikawa N.K."/>
            <person name="Vargas-Isla R."/>
            <person name="Ushijima S."/>
            <person name="Smith C.A."/>
            <person name="Ahrendt S."/>
            <person name="Andreopoulos W."/>
            <person name="He G."/>
            <person name="Labutti K."/>
            <person name="Lipzen A."/>
            <person name="Ng V."/>
            <person name="Sandor L."/>
            <person name="Barry K."/>
            <person name="Martinez A.T."/>
            <person name="Xiao Y."/>
            <person name="Gibbons J.G."/>
            <person name="Terashima K."/>
            <person name="Hibbett D.S."/>
            <person name="Grigoriev I.V."/>
        </authorList>
    </citation>
    <scope>NUCLEOTIDE SEQUENCE</scope>
    <source>
        <strain evidence="2">TFB9207</strain>
    </source>
</reference>
<keyword evidence="3" id="KW-1185">Reference proteome</keyword>
<dbReference type="Proteomes" id="UP001163846">
    <property type="component" value="Unassembled WGS sequence"/>
</dbReference>
<proteinExistence type="predicted"/>
<organism evidence="2 3">
    <name type="scientific">Lentinula raphanica</name>
    <dbReference type="NCBI Taxonomy" id="153919"/>
    <lineage>
        <taxon>Eukaryota</taxon>
        <taxon>Fungi</taxon>
        <taxon>Dikarya</taxon>
        <taxon>Basidiomycota</taxon>
        <taxon>Agaricomycotina</taxon>
        <taxon>Agaricomycetes</taxon>
        <taxon>Agaricomycetidae</taxon>
        <taxon>Agaricales</taxon>
        <taxon>Marasmiineae</taxon>
        <taxon>Omphalotaceae</taxon>
        <taxon>Lentinula</taxon>
    </lineage>
</organism>